<dbReference type="SUPFAM" id="SSF51445">
    <property type="entry name" value="(Trans)glycosidases"/>
    <property type="match status" value="1"/>
</dbReference>
<proteinExistence type="predicted"/>
<evidence type="ECO:0000313" key="2">
    <source>
        <dbReference type="EMBL" id="PCI78899.1"/>
    </source>
</evidence>
<dbReference type="AlphaFoldDB" id="A0A2A4X9T6"/>
<reference evidence="3" key="1">
    <citation type="submission" date="2017-08" db="EMBL/GenBank/DDBJ databases">
        <title>A dynamic microbial community with high functional redundancy inhabits the cold, oxic subseafloor aquifer.</title>
        <authorList>
            <person name="Tully B.J."/>
            <person name="Wheat C.G."/>
            <person name="Glazer B.T."/>
            <person name="Huber J.A."/>
        </authorList>
    </citation>
    <scope>NUCLEOTIDE SEQUENCE [LARGE SCALE GENOMIC DNA]</scope>
</reference>
<organism evidence="2 3">
    <name type="scientific">SAR86 cluster bacterium</name>
    <dbReference type="NCBI Taxonomy" id="2030880"/>
    <lineage>
        <taxon>Bacteria</taxon>
        <taxon>Pseudomonadati</taxon>
        <taxon>Pseudomonadota</taxon>
        <taxon>Gammaproteobacteria</taxon>
        <taxon>SAR86 cluster</taxon>
    </lineage>
</organism>
<dbReference type="InterPro" id="IPR001223">
    <property type="entry name" value="Glyco_hydro18_cat"/>
</dbReference>
<dbReference type="EMBL" id="NVUL01000025">
    <property type="protein sequence ID" value="PCI78899.1"/>
    <property type="molecule type" value="Genomic_DNA"/>
</dbReference>
<dbReference type="PROSITE" id="PS51910">
    <property type="entry name" value="GH18_2"/>
    <property type="match status" value="1"/>
</dbReference>
<protein>
    <recommendedName>
        <fullName evidence="1">GH18 domain-containing protein</fullName>
    </recommendedName>
</protein>
<dbReference type="Gene3D" id="3.20.20.80">
    <property type="entry name" value="Glycosidases"/>
    <property type="match status" value="1"/>
</dbReference>
<comment type="caution">
    <text evidence="2">The sequence shown here is derived from an EMBL/GenBank/DDBJ whole genome shotgun (WGS) entry which is preliminary data.</text>
</comment>
<sequence>MTNPKFVTYLHEEEELTLLENTNGQLTAVNVANVGFQIIAGSPALTLNGEPFSMSLALYNALDYLQSVGTKTFITLGGPGSAYKTLFEYYNETYPILKSQIVEWRFNGIDLDVADPASLKDIKMLIGDLRNDFPEDFLITSAPQASSLITGTDPNVNFDWLELADELDWFNAKFYNSKLGTLENTKDFEDIIKRGFNPSQVLAGMLTNPADGSGYLNMDTISITLFELISIYGKEFGGIMGWEWYNAISANGQPGPAGWADNMSTILASAK</sequence>
<evidence type="ECO:0000313" key="3">
    <source>
        <dbReference type="Proteomes" id="UP000218767"/>
    </source>
</evidence>
<gene>
    <name evidence="2" type="ORF">COB20_06050</name>
</gene>
<accession>A0A2A4X9T6</accession>
<dbReference type="Proteomes" id="UP000218767">
    <property type="component" value="Unassembled WGS sequence"/>
</dbReference>
<evidence type="ECO:0000259" key="1">
    <source>
        <dbReference type="PROSITE" id="PS51910"/>
    </source>
</evidence>
<feature type="domain" description="GH18" evidence="1">
    <location>
        <begin position="4"/>
        <end position="270"/>
    </location>
</feature>
<dbReference type="InterPro" id="IPR017853">
    <property type="entry name" value="GH"/>
</dbReference>
<dbReference type="GO" id="GO:0005975">
    <property type="term" value="P:carbohydrate metabolic process"/>
    <property type="evidence" value="ECO:0007669"/>
    <property type="project" value="InterPro"/>
</dbReference>
<name>A0A2A4X9T6_9GAMM</name>